<feature type="region of interest" description="Disordered" evidence="2">
    <location>
        <begin position="282"/>
        <end position="322"/>
    </location>
</feature>
<name>A0A0F6WAX1_9BACT</name>
<dbReference type="InterPro" id="IPR000477">
    <property type="entry name" value="RT_dom"/>
</dbReference>
<feature type="compositionally biased region" description="Basic and acidic residues" evidence="2">
    <location>
        <begin position="295"/>
        <end position="305"/>
    </location>
</feature>
<keyword evidence="5" id="KW-1185">Reference proteome</keyword>
<feature type="compositionally biased region" description="Basic residues" evidence="2">
    <location>
        <begin position="39"/>
        <end position="49"/>
    </location>
</feature>
<dbReference type="InterPro" id="IPR030931">
    <property type="entry name" value="Group_II_RT_mat"/>
</dbReference>
<comment type="similarity">
    <text evidence="1">Belongs to the bacterial reverse transcriptase family.</text>
</comment>
<dbReference type="NCBIfam" id="TIGR04416">
    <property type="entry name" value="group_II_RT_mat"/>
    <property type="match status" value="1"/>
</dbReference>
<dbReference type="PANTHER" id="PTHR34047:SF8">
    <property type="entry name" value="PROTEIN YKFC"/>
    <property type="match status" value="1"/>
</dbReference>
<dbReference type="PANTHER" id="PTHR34047">
    <property type="entry name" value="NUCLEAR INTRON MATURASE 1, MITOCHONDRIAL-RELATED"/>
    <property type="match status" value="1"/>
</dbReference>
<protein>
    <submittedName>
        <fullName evidence="4">Retron-type RNA-directed DNA polymerase</fullName>
    </submittedName>
</protein>
<keyword evidence="4" id="KW-0695">RNA-directed DNA polymerase</keyword>
<evidence type="ECO:0000313" key="4">
    <source>
        <dbReference type="EMBL" id="AKF11802.1"/>
    </source>
</evidence>
<proteinExistence type="inferred from homology"/>
<feature type="compositionally biased region" description="Low complexity" evidence="2">
    <location>
        <begin position="247"/>
        <end position="259"/>
    </location>
</feature>
<dbReference type="Proteomes" id="UP000034883">
    <property type="component" value="Chromosome"/>
</dbReference>
<dbReference type="InterPro" id="IPR013597">
    <property type="entry name" value="Mat_intron_G2"/>
</dbReference>
<dbReference type="AlphaFoldDB" id="A0A0F6WAX1"/>
<sequence length="758" mass="85467">MHARSRLPSSCGGDRVDRDVDPTRRAPPPRRELGIERQHRVHQRRRRRIAGPNVREQRLPGGRVALVQRGDRSPVAGEERLEIRHATERTPSARRSSPRRQAITFALSSRAMVRRDADEGRAVGPTSARCASPAGESPASVGAGAPSSRPRASGEIPSSRAGRRKPVRQRELCSGEQDRGPQHEVKPAASSDEQSESRAAHFTAKATLEASVPERASSLGGVWGAARDHGEARNTRGPSAQPSSGRSAPYKPKAKSAAAQRESEGIVVPHGIATAMSTNVVQNNATGGKGPWGSHVEEAGKREGMAGRTGPNDPGGRRPREEVRQLQRRLWVAAKRAPGRRFHALYDHIWRSDVLREAWKRVEANKGAAGVDGRTIAEVKQYGVERFLEELGDALRSKTYRPEVVLRRYIRKADGRKRPLGIPTVRDRVVQMAAKLVLEPIFEADFLPCSWGFRPKRGALGALETLRKLGAKGHHHVLDADIRDYFGSIDHDKLMKLVARRISDRRMLKLVRQWLEAGVMDGGVVTRNVAGTPQGGVISPLLSNIYLHVLDVTWMRRSAPPGTLVRYADDFVVMCKTKRECEEAERRIRVILGRLGLELHPDKTRRVELYDGKQGFDFLGHHLHKRMSGALWEKKGRRLYFLHRWPSARAMKRVRQRVKELTPRRRCHADLREVIADLNPVLRGWGNYFRTGNAAKKFNQLDSYVWRRLRDLRVERKGRHLKPGESSRWTREYFWSLGLHRLRGTVQYPERAFFREVA</sequence>
<dbReference type="KEGG" id="samy:DB32_008951"/>
<feature type="compositionally biased region" description="Polar residues" evidence="2">
    <location>
        <begin position="236"/>
        <end position="246"/>
    </location>
</feature>
<dbReference type="SUPFAM" id="SSF56672">
    <property type="entry name" value="DNA/RNA polymerases"/>
    <property type="match status" value="1"/>
</dbReference>
<dbReference type="EMBL" id="CP011125">
    <property type="protein sequence ID" value="AKF11802.1"/>
    <property type="molecule type" value="Genomic_DNA"/>
</dbReference>
<gene>
    <name evidence="4" type="ORF">DB32_008951</name>
</gene>
<dbReference type="GO" id="GO:0003964">
    <property type="term" value="F:RNA-directed DNA polymerase activity"/>
    <property type="evidence" value="ECO:0007669"/>
    <property type="project" value="UniProtKB-KW"/>
</dbReference>
<dbReference type="PROSITE" id="PS50878">
    <property type="entry name" value="RT_POL"/>
    <property type="match status" value="1"/>
</dbReference>
<dbReference type="CDD" id="cd01651">
    <property type="entry name" value="RT_G2_intron"/>
    <property type="match status" value="1"/>
</dbReference>
<feature type="domain" description="Reverse transcriptase" evidence="3">
    <location>
        <begin position="391"/>
        <end position="623"/>
    </location>
</feature>
<evidence type="ECO:0000256" key="1">
    <source>
        <dbReference type="ARBA" id="ARBA00034120"/>
    </source>
</evidence>
<feature type="region of interest" description="Disordered" evidence="2">
    <location>
        <begin position="1"/>
        <end position="264"/>
    </location>
</feature>
<accession>A0A0F6WAX1</accession>
<dbReference type="STRING" id="927083.DB32_008951"/>
<feature type="compositionally biased region" description="Low complexity" evidence="2">
    <location>
        <begin position="131"/>
        <end position="148"/>
    </location>
</feature>
<dbReference type="Pfam" id="PF00078">
    <property type="entry name" value="RVT_1"/>
    <property type="match status" value="1"/>
</dbReference>
<evidence type="ECO:0000259" key="3">
    <source>
        <dbReference type="PROSITE" id="PS50878"/>
    </source>
</evidence>
<dbReference type="InterPro" id="IPR043502">
    <property type="entry name" value="DNA/RNA_pol_sf"/>
</dbReference>
<evidence type="ECO:0000313" key="5">
    <source>
        <dbReference type="Proteomes" id="UP000034883"/>
    </source>
</evidence>
<feature type="compositionally biased region" description="Basic and acidic residues" evidence="2">
    <location>
        <begin position="14"/>
        <end position="38"/>
    </location>
</feature>
<keyword evidence="4" id="KW-0808">Transferase</keyword>
<dbReference type="Pfam" id="PF08388">
    <property type="entry name" value="GIIM"/>
    <property type="match status" value="1"/>
</dbReference>
<organism evidence="4 5">
    <name type="scientific">Sandaracinus amylolyticus</name>
    <dbReference type="NCBI Taxonomy" id="927083"/>
    <lineage>
        <taxon>Bacteria</taxon>
        <taxon>Pseudomonadati</taxon>
        <taxon>Myxococcota</taxon>
        <taxon>Polyangia</taxon>
        <taxon>Polyangiales</taxon>
        <taxon>Sandaracinaceae</taxon>
        <taxon>Sandaracinus</taxon>
    </lineage>
</organism>
<reference evidence="4 5" key="1">
    <citation type="submission" date="2015-03" db="EMBL/GenBank/DDBJ databases">
        <title>Genome assembly of Sandaracinus amylolyticus DSM 53668.</title>
        <authorList>
            <person name="Sharma G."/>
            <person name="Subramanian S."/>
        </authorList>
    </citation>
    <scope>NUCLEOTIDE SEQUENCE [LARGE SCALE GENOMIC DNA]</scope>
    <source>
        <strain evidence="4 5">DSM 53668</strain>
    </source>
</reference>
<feature type="compositionally biased region" description="Basic and acidic residues" evidence="2">
    <location>
        <begin position="168"/>
        <end position="186"/>
    </location>
</feature>
<keyword evidence="4" id="KW-0548">Nucleotidyltransferase</keyword>
<dbReference type="InterPro" id="IPR051083">
    <property type="entry name" value="GrpII_Intron_Splice-Mob/Def"/>
</dbReference>
<evidence type="ECO:0000256" key="2">
    <source>
        <dbReference type="SAM" id="MobiDB-lite"/>
    </source>
</evidence>
<feature type="compositionally biased region" description="Basic and acidic residues" evidence="2">
    <location>
        <begin position="69"/>
        <end position="88"/>
    </location>
</feature>